<name>A0A1S7S8Q8_9HYPH</name>
<sequence>MALASSVVVTALRQLRSWGIKYFGQPSKEIFDFIAIRSHSSFELWQRKTIANFIQGLV</sequence>
<gene>
    <name evidence="1" type="ORF">AGR3A_pa20021</name>
</gene>
<dbReference type="STRING" id="1183432.AGR3A_pa20021"/>
<organism evidence="1 2">
    <name type="scientific">Agrobacterium tomkonis CFBP 6623</name>
    <dbReference type="NCBI Taxonomy" id="1183432"/>
    <lineage>
        <taxon>Bacteria</taxon>
        <taxon>Pseudomonadati</taxon>
        <taxon>Pseudomonadota</taxon>
        <taxon>Alphaproteobacteria</taxon>
        <taxon>Hyphomicrobiales</taxon>
        <taxon>Rhizobiaceae</taxon>
        <taxon>Rhizobium/Agrobacterium group</taxon>
        <taxon>Agrobacterium</taxon>
        <taxon>Agrobacterium tumefaciens complex</taxon>
    </lineage>
</organism>
<evidence type="ECO:0000313" key="2">
    <source>
        <dbReference type="Proteomes" id="UP000191988"/>
    </source>
</evidence>
<protein>
    <submittedName>
        <fullName evidence="1">Uncharacterized protein</fullName>
    </submittedName>
</protein>
<dbReference type="EMBL" id="FBWK01000066">
    <property type="protein sequence ID" value="CUX64599.1"/>
    <property type="molecule type" value="Genomic_DNA"/>
</dbReference>
<accession>A0A1S7S8Q8</accession>
<reference evidence="2" key="1">
    <citation type="submission" date="2016-01" db="EMBL/GenBank/DDBJ databases">
        <authorList>
            <person name="Regsiter A."/>
            <person name="william w."/>
        </authorList>
    </citation>
    <scope>NUCLEOTIDE SEQUENCE [LARGE SCALE GENOMIC DNA]</scope>
    <source>
        <strain evidence="2">CFBP 6623</strain>
    </source>
</reference>
<proteinExistence type="predicted"/>
<dbReference type="AlphaFoldDB" id="A0A1S7S8Q8"/>
<dbReference type="Proteomes" id="UP000191988">
    <property type="component" value="Unassembled WGS sequence"/>
</dbReference>
<evidence type="ECO:0000313" key="1">
    <source>
        <dbReference type="EMBL" id="CUX64599.1"/>
    </source>
</evidence>
<keyword evidence="2" id="KW-1185">Reference proteome</keyword>